<protein>
    <submittedName>
        <fullName evidence="6">LacI family DNA-binding transcriptional regulator</fullName>
    </submittedName>
</protein>
<keyword evidence="2 6" id="KW-0238">DNA-binding</keyword>
<dbReference type="Proteomes" id="UP001185737">
    <property type="component" value="Unassembled WGS sequence"/>
</dbReference>
<dbReference type="GO" id="GO:0003677">
    <property type="term" value="F:DNA binding"/>
    <property type="evidence" value="ECO:0007669"/>
    <property type="project" value="UniProtKB-KW"/>
</dbReference>
<dbReference type="Pfam" id="PF00356">
    <property type="entry name" value="LacI"/>
    <property type="match status" value="1"/>
</dbReference>
<evidence type="ECO:0000256" key="1">
    <source>
        <dbReference type="ARBA" id="ARBA00023015"/>
    </source>
</evidence>
<keyword evidence="3" id="KW-0804">Transcription</keyword>
<evidence type="ECO:0000259" key="5">
    <source>
        <dbReference type="PROSITE" id="PS50932"/>
    </source>
</evidence>
<dbReference type="CDD" id="cd01392">
    <property type="entry name" value="HTH_LacI"/>
    <property type="match status" value="1"/>
</dbReference>
<evidence type="ECO:0000313" key="6">
    <source>
        <dbReference type="EMBL" id="MDV6279247.1"/>
    </source>
</evidence>
<feature type="region of interest" description="Disordered" evidence="4">
    <location>
        <begin position="308"/>
        <end position="337"/>
    </location>
</feature>
<comment type="caution">
    <text evidence="6">The sequence shown here is derived from an EMBL/GenBank/DDBJ whole genome shotgun (WGS) entry which is preliminary data.</text>
</comment>
<dbReference type="SUPFAM" id="SSF47413">
    <property type="entry name" value="lambda repressor-like DNA-binding domains"/>
    <property type="match status" value="1"/>
</dbReference>
<dbReference type="PROSITE" id="PS50932">
    <property type="entry name" value="HTH_LACI_2"/>
    <property type="match status" value="1"/>
</dbReference>
<sequence length="337" mass="35775">MAITSRDVARLAGVSQPTVSRALRGDPRVAAETRARVESAVAALGYVPSEAGRNLVTRTAKRIGIVVSDLTNPFYPHLIGPLHDALEDHGYRMMVFTEPSDSQVSVGQLVDGSVDGVVLLTSDVGSALPAELSRRRVPFVFLNRESGPGVGDAAVVDNDLGGRLAAKHFTGLGHRRIAGIFGPQTTSTGRDREMGFRLALADAGIGLSPELTHRGSFEFDTGHRAMRELLALPSPPTAVFCGNDVVAIGALNAASAAGVRVPDVLSLIGFDDIPMASWEVFQLTTIGHDLNLMARSAAELLVERIKGSSTEPPRRIMSRPHVVERSTTAPPSPRQPS</sequence>
<dbReference type="SUPFAM" id="SSF53822">
    <property type="entry name" value="Periplasmic binding protein-like I"/>
    <property type="match status" value="1"/>
</dbReference>
<dbReference type="Gene3D" id="3.40.50.2300">
    <property type="match status" value="2"/>
</dbReference>
<dbReference type="PANTHER" id="PTHR30146">
    <property type="entry name" value="LACI-RELATED TRANSCRIPTIONAL REPRESSOR"/>
    <property type="match status" value="1"/>
</dbReference>
<dbReference type="Pfam" id="PF13377">
    <property type="entry name" value="Peripla_BP_3"/>
    <property type="match status" value="1"/>
</dbReference>
<dbReference type="CDD" id="cd06278">
    <property type="entry name" value="PBP1_LacI-like"/>
    <property type="match status" value="1"/>
</dbReference>
<evidence type="ECO:0000256" key="2">
    <source>
        <dbReference type="ARBA" id="ARBA00023125"/>
    </source>
</evidence>
<feature type="domain" description="HTH lacI-type" evidence="5">
    <location>
        <begin position="3"/>
        <end position="57"/>
    </location>
</feature>
<dbReference type="EMBL" id="JAWLKA010000001">
    <property type="protein sequence ID" value="MDV6279247.1"/>
    <property type="molecule type" value="Genomic_DNA"/>
</dbReference>
<evidence type="ECO:0000313" key="7">
    <source>
        <dbReference type="Proteomes" id="UP001185737"/>
    </source>
</evidence>
<dbReference type="InterPro" id="IPR000843">
    <property type="entry name" value="HTH_LacI"/>
</dbReference>
<dbReference type="SMART" id="SM00354">
    <property type="entry name" value="HTH_LACI"/>
    <property type="match status" value="1"/>
</dbReference>
<dbReference type="InterPro" id="IPR046335">
    <property type="entry name" value="LacI/GalR-like_sensor"/>
</dbReference>
<dbReference type="PANTHER" id="PTHR30146:SF109">
    <property type="entry name" value="HTH-TYPE TRANSCRIPTIONAL REGULATOR GALS"/>
    <property type="match status" value="1"/>
</dbReference>
<keyword evidence="7" id="KW-1185">Reference proteome</keyword>
<accession>A0ABU4C7L6</accession>
<reference evidence="6 7" key="1">
    <citation type="submission" date="2023-10" db="EMBL/GenBank/DDBJ databases">
        <title>Development of a sustainable strategy for remediation of hydrocarbon-contaminated territories based on the waste exchange concept.</title>
        <authorList>
            <person name="Krivoruchko A."/>
        </authorList>
    </citation>
    <scope>NUCLEOTIDE SEQUENCE [LARGE SCALE GENOMIC DNA]</scope>
    <source>
        <strain evidence="6 7">IEGM 60</strain>
    </source>
</reference>
<dbReference type="InterPro" id="IPR010982">
    <property type="entry name" value="Lambda_DNA-bd_dom_sf"/>
</dbReference>
<evidence type="ECO:0000256" key="4">
    <source>
        <dbReference type="SAM" id="MobiDB-lite"/>
    </source>
</evidence>
<evidence type="ECO:0000256" key="3">
    <source>
        <dbReference type="ARBA" id="ARBA00023163"/>
    </source>
</evidence>
<dbReference type="InterPro" id="IPR028082">
    <property type="entry name" value="Peripla_BP_I"/>
</dbReference>
<keyword evidence="1" id="KW-0805">Transcription regulation</keyword>
<dbReference type="RefSeq" id="WP_283331692.1">
    <property type="nucleotide sequence ID" value="NZ_JAWLKA010000001.1"/>
</dbReference>
<gene>
    <name evidence="6" type="ORF">R3Q59_01795</name>
</gene>
<name>A0ABU4C7L6_RHOJO</name>
<proteinExistence type="predicted"/>
<organism evidence="6 7">
    <name type="scientific">Rhodococcus jostii</name>
    <dbReference type="NCBI Taxonomy" id="132919"/>
    <lineage>
        <taxon>Bacteria</taxon>
        <taxon>Bacillati</taxon>
        <taxon>Actinomycetota</taxon>
        <taxon>Actinomycetes</taxon>
        <taxon>Mycobacteriales</taxon>
        <taxon>Nocardiaceae</taxon>
        <taxon>Rhodococcus</taxon>
    </lineage>
</organism>
<dbReference type="Gene3D" id="1.10.260.40">
    <property type="entry name" value="lambda repressor-like DNA-binding domains"/>
    <property type="match status" value="1"/>
</dbReference>